<dbReference type="InterPro" id="IPR006342">
    <property type="entry name" value="FkbM_mtfrase"/>
</dbReference>
<dbReference type="InterPro" id="IPR029063">
    <property type="entry name" value="SAM-dependent_MTases_sf"/>
</dbReference>
<proteinExistence type="predicted"/>
<dbReference type="AlphaFoldDB" id="A0A164CZK3"/>
<gene>
    <name evidence="2" type="ORF">A4G28_25240</name>
</gene>
<dbReference type="EMBL" id="LWCI01000066">
    <property type="protein sequence ID" value="KZS65379.1"/>
    <property type="molecule type" value="Genomic_DNA"/>
</dbReference>
<dbReference type="Gene3D" id="3.40.50.150">
    <property type="entry name" value="Vaccinia Virus protein VP39"/>
    <property type="match status" value="1"/>
</dbReference>
<evidence type="ECO:0000313" key="2">
    <source>
        <dbReference type="EMBL" id="KZS65379.1"/>
    </source>
</evidence>
<sequence length="316" mass="35537">MSIKDTVRNIINRNALTRKWFVAFCARFTIRLFTLQRFLSITDLKGKLQMAAWRRVLASLEGTPLERIEIAAGKATFVYQDDCAFEVSNSDTSHSHALWLSAEYEKTETALLRRIVKPGWTTIDAGANYGWHAVHLSRLVGPDGKVFAFEPVPDTFQELNANVALNSCQNLEMFRVAVGNSADPINIYVPQIALGAGAASQFLDSGQKIQVPMTTLDDFVRDNCLARVDFIKADIEGGELDLLRGGENLLKMFRPIILIEIVDIHCRRFGHAPQEVYQYLVERGYTGRYIADRGDLVDLDPQHLPNGNFLFEPQDS</sequence>
<accession>A0A164CZK3</accession>
<dbReference type="PANTHER" id="PTHR34203">
    <property type="entry name" value="METHYLTRANSFERASE, FKBM FAMILY PROTEIN"/>
    <property type="match status" value="1"/>
</dbReference>
<dbReference type="NCBIfam" id="TIGR01444">
    <property type="entry name" value="fkbM_fam"/>
    <property type="match status" value="1"/>
</dbReference>
<reference evidence="3" key="1">
    <citation type="submission" date="2016-04" db="EMBL/GenBank/DDBJ databases">
        <authorList>
            <person name="Strapagiel D."/>
            <person name="Borowka P."/>
            <person name="Marciniak B."/>
            <person name="Bakula Z."/>
            <person name="Van Ingen J."/>
            <person name="Safianowska A."/>
            <person name="Dziadek J."/>
            <person name="Jagielski T."/>
        </authorList>
    </citation>
    <scope>NUCLEOTIDE SEQUENCE [LARGE SCALE GENOMIC DNA]</scope>
    <source>
        <strain evidence="3">1010001458</strain>
    </source>
</reference>
<dbReference type="Proteomes" id="UP000077342">
    <property type="component" value="Unassembled WGS sequence"/>
</dbReference>
<dbReference type="Pfam" id="PF05050">
    <property type="entry name" value="Methyltransf_21"/>
    <property type="match status" value="1"/>
</dbReference>
<keyword evidence="3" id="KW-1185">Reference proteome</keyword>
<evidence type="ECO:0000313" key="3">
    <source>
        <dbReference type="Proteomes" id="UP000077342"/>
    </source>
</evidence>
<evidence type="ECO:0000259" key="1">
    <source>
        <dbReference type="Pfam" id="PF05050"/>
    </source>
</evidence>
<protein>
    <recommendedName>
        <fullName evidence="1">Methyltransferase FkbM domain-containing protein</fullName>
    </recommendedName>
</protein>
<dbReference type="SUPFAM" id="SSF53335">
    <property type="entry name" value="S-adenosyl-L-methionine-dependent methyltransferases"/>
    <property type="match status" value="1"/>
</dbReference>
<name>A0A164CZK3_9MYCO</name>
<organism evidence="2 3">
    <name type="scientific">Mycobacterium ostraviense</name>
    <dbReference type="NCBI Taxonomy" id="2738409"/>
    <lineage>
        <taxon>Bacteria</taxon>
        <taxon>Bacillati</taxon>
        <taxon>Actinomycetota</taxon>
        <taxon>Actinomycetes</taxon>
        <taxon>Mycobacteriales</taxon>
        <taxon>Mycobacteriaceae</taxon>
        <taxon>Mycobacterium</taxon>
    </lineage>
</organism>
<dbReference type="RefSeq" id="WP_036419510.1">
    <property type="nucleotide sequence ID" value="NZ_CP089224.1"/>
</dbReference>
<feature type="domain" description="Methyltransferase FkbM" evidence="1">
    <location>
        <begin position="124"/>
        <end position="285"/>
    </location>
</feature>
<comment type="caution">
    <text evidence="2">The sequence shown here is derived from an EMBL/GenBank/DDBJ whole genome shotgun (WGS) entry which is preliminary data.</text>
</comment>
<dbReference type="InterPro" id="IPR052514">
    <property type="entry name" value="SAM-dependent_MTase"/>
</dbReference>
<dbReference type="PANTHER" id="PTHR34203:SF15">
    <property type="entry name" value="SLL1173 PROTEIN"/>
    <property type="match status" value="1"/>
</dbReference>